<dbReference type="Proteomes" id="UP001056120">
    <property type="component" value="Linkage Group LG15"/>
</dbReference>
<gene>
    <name evidence="1" type="ORF">L1987_45769</name>
</gene>
<accession>A0ACB9FXN3</accession>
<name>A0ACB9FXN3_9ASTR</name>
<sequence>MCRKIPLPVHDVNGIIKPKRMTLLLGPPSSWKNNIAFGFGWKTWVGFEGLNRMLSEESTFIGADCYLDTKSLAYSVCGKEEMLC</sequence>
<evidence type="ECO:0000313" key="2">
    <source>
        <dbReference type="Proteomes" id="UP001056120"/>
    </source>
</evidence>
<protein>
    <submittedName>
        <fullName evidence="1">Uncharacterized protein</fullName>
    </submittedName>
</protein>
<evidence type="ECO:0000313" key="1">
    <source>
        <dbReference type="EMBL" id="KAI3776009.1"/>
    </source>
</evidence>
<keyword evidence="2" id="KW-1185">Reference proteome</keyword>
<organism evidence="1 2">
    <name type="scientific">Smallanthus sonchifolius</name>
    <dbReference type="NCBI Taxonomy" id="185202"/>
    <lineage>
        <taxon>Eukaryota</taxon>
        <taxon>Viridiplantae</taxon>
        <taxon>Streptophyta</taxon>
        <taxon>Embryophyta</taxon>
        <taxon>Tracheophyta</taxon>
        <taxon>Spermatophyta</taxon>
        <taxon>Magnoliopsida</taxon>
        <taxon>eudicotyledons</taxon>
        <taxon>Gunneridae</taxon>
        <taxon>Pentapetalae</taxon>
        <taxon>asterids</taxon>
        <taxon>campanulids</taxon>
        <taxon>Asterales</taxon>
        <taxon>Asteraceae</taxon>
        <taxon>Asteroideae</taxon>
        <taxon>Heliantheae alliance</taxon>
        <taxon>Millerieae</taxon>
        <taxon>Smallanthus</taxon>
    </lineage>
</organism>
<proteinExistence type="predicted"/>
<dbReference type="EMBL" id="CM042032">
    <property type="protein sequence ID" value="KAI3776009.1"/>
    <property type="molecule type" value="Genomic_DNA"/>
</dbReference>
<reference evidence="1 2" key="2">
    <citation type="journal article" date="2022" name="Mol. Ecol. Resour.">
        <title>The genomes of chicory, endive, great burdock and yacon provide insights into Asteraceae paleo-polyploidization history and plant inulin production.</title>
        <authorList>
            <person name="Fan W."/>
            <person name="Wang S."/>
            <person name="Wang H."/>
            <person name="Wang A."/>
            <person name="Jiang F."/>
            <person name="Liu H."/>
            <person name="Zhao H."/>
            <person name="Xu D."/>
            <person name="Zhang Y."/>
        </authorList>
    </citation>
    <scope>NUCLEOTIDE SEQUENCE [LARGE SCALE GENOMIC DNA]</scope>
    <source>
        <strain evidence="2">cv. Yunnan</strain>
        <tissue evidence="1">Leaves</tissue>
    </source>
</reference>
<comment type="caution">
    <text evidence="1">The sequence shown here is derived from an EMBL/GenBank/DDBJ whole genome shotgun (WGS) entry which is preliminary data.</text>
</comment>
<reference evidence="2" key="1">
    <citation type="journal article" date="2022" name="Mol. Ecol. Resour.">
        <title>The genomes of chicory, endive, great burdock and yacon provide insights into Asteraceae palaeo-polyploidization history and plant inulin production.</title>
        <authorList>
            <person name="Fan W."/>
            <person name="Wang S."/>
            <person name="Wang H."/>
            <person name="Wang A."/>
            <person name="Jiang F."/>
            <person name="Liu H."/>
            <person name="Zhao H."/>
            <person name="Xu D."/>
            <person name="Zhang Y."/>
        </authorList>
    </citation>
    <scope>NUCLEOTIDE SEQUENCE [LARGE SCALE GENOMIC DNA]</scope>
    <source>
        <strain evidence="2">cv. Yunnan</strain>
    </source>
</reference>